<evidence type="ECO:0000313" key="3">
    <source>
        <dbReference type="EMBL" id="MCZ0858052.1"/>
    </source>
</evidence>
<sequence>MRLPKTALAGTAALALTLSLGACSLSVNGSDSAGTTSPAASQAPQADAGSGAAAGTDGPTAKGATATRDSEGKEDADGKKDSDGDDEKAPVTDPAWKEIVDTGERTEVSGAYSVADAGATLNLVGDLETLTIQGAGAKVAAENVGTLIVQGSNVVVYARDIDHVQIQGAGVTVHWLGDDPDIQDQGADNTTGRLTQ</sequence>
<evidence type="ECO:0008006" key="5">
    <source>
        <dbReference type="Google" id="ProtNLM"/>
    </source>
</evidence>
<keyword evidence="2" id="KW-0732">Signal</keyword>
<proteinExistence type="predicted"/>
<feature type="signal peptide" evidence="2">
    <location>
        <begin position="1"/>
        <end position="29"/>
    </location>
</feature>
<dbReference type="EMBL" id="JAPTMY010000016">
    <property type="protein sequence ID" value="MCZ0858052.1"/>
    <property type="molecule type" value="Genomic_DNA"/>
</dbReference>
<gene>
    <name evidence="3" type="ORF">OHJ16_08340</name>
</gene>
<dbReference type="Proteomes" id="UP001072034">
    <property type="component" value="Unassembled WGS sequence"/>
</dbReference>
<evidence type="ECO:0000256" key="2">
    <source>
        <dbReference type="SAM" id="SignalP"/>
    </source>
</evidence>
<organism evidence="3 4">
    <name type="scientific">Actinomyces israelii</name>
    <dbReference type="NCBI Taxonomy" id="1659"/>
    <lineage>
        <taxon>Bacteria</taxon>
        <taxon>Bacillati</taxon>
        <taxon>Actinomycetota</taxon>
        <taxon>Actinomycetes</taxon>
        <taxon>Actinomycetales</taxon>
        <taxon>Actinomycetaceae</taxon>
        <taxon>Actinomyces</taxon>
    </lineage>
</organism>
<reference evidence="3" key="1">
    <citation type="submission" date="2022-10" db="EMBL/GenBank/DDBJ databases">
        <title>Genome sequence of Actinomyces israelii ATCC 10048.</title>
        <authorList>
            <person name="Watt R.M."/>
            <person name="Tong W.M."/>
        </authorList>
    </citation>
    <scope>NUCLEOTIDE SEQUENCE</scope>
    <source>
        <strain evidence="3">ATCC 10048</strain>
    </source>
</reference>
<name>A0ABT4I8H6_9ACTO</name>
<feature type="compositionally biased region" description="Low complexity" evidence="1">
    <location>
        <begin position="35"/>
        <end position="67"/>
    </location>
</feature>
<keyword evidence="4" id="KW-1185">Reference proteome</keyword>
<accession>A0ABT4I8H6</accession>
<evidence type="ECO:0000256" key="1">
    <source>
        <dbReference type="SAM" id="MobiDB-lite"/>
    </source>
</evidence>
<protein>
    <recommendedName>
        <fullName evidence="5">DUF3060 domain-containing protein</fullName>
    </recommendedName>
</protein>
<comment type="caution">
    <text evidence="3">The sequence shown here is derived from an EMBL/GenBank/DDBJ whole genome shotgun (WGS) entry which is preliminary data.</text>
</comment>
<feature type="compositionally biased region" description="Basic and acidic residues" evidence="1">
    <location>
        <begin position="68"/>
        <end position="102"/>
    </location>
</feature>
<feature type="chain" id="PRO_5045132131" description="DUF3060 domain-containing protein" evidence="2">
    <location>
        <begin position="30"/>
        <end position="196"/>
    </location>
</feature>
<dbReference type="PROSITE" id="PS51257">
    <property type="entry name" value="PROKAR_LIPOPROTEIN"/>
    <property type="match status" value="1"/>
</dbReference>
<evidence type="ECO:0000313" key="4">
    <source>
        <dbReference type="Proteomes" id="UP001072034"/>
    </source>
</evidence>
<feature type="region of interest" description="Disordered" evidence="1">
    <location>
        <begin position="27"/>
        <end position="102"/>
    </location>
</feature>
<dbReference type="RefSeq" id="WP_268917526.1">
    <property type="nucleotide sequence ID" value="NZ_CP124548.1"/>
</dbReference>